<accession>A0A3B0CDP1</accession>
<organism evidence="2 3">
    <name type="scientific">Paenibacillus ginsengarvi</name>
    <dbReference type="NCBI Taxonomy" id="400777"/>
    <lineage>
        <taxon>Bacteria</taxon>
        <taxon>Bacillati</taxon>
        <taxon>Bacillota</taxon>
        <taxon>Bacilli</taxon>
        <taxon>Bacillales</taxon>
        <taxon>Paenibacillaceae</taxon>
        <taxon>Paenibacillus</taxon>
    </lineage>
</organism>
<evidence type="ECO:0000313" key="3">
    <source>
        <dbReference type="Proteomes" id="UP000282311"/>
    </source>
</evidence>
<dbReference type="EMBL" id="RBAH01000010">
    <property type="protein sequence ID" value="RKN83943.1"/>
    <property type="molecule type" value="Genomic_DNA"/>
</dbReference>
<dbReference type="RefSeq" id="WP_120748107.1">
    <property type="nucleotide sequence ID" value="NZ_RBAH01000010.1"/>
</dbReference>
<dbReference type="PANTHER" id="PTHR43308">
    <property type="entry name" value="OUTER MEMBRANE PROTEIN ALPHA-RELATED"/>
    <property type="match status" value="1"/>
</dbReference>
<dbReference type="PROSITE" id="PS51272">
    <property type="entry name" value="SLH"/>
    <property type="match status" value="3"/>
</dbReference>
<reference evidence="2 3" key="1">
    <citation type="journal article" date="2007" name="Int. J. Syst. Evol. Microbiol.">
        <title>Paenibacillus ginsengarvi sp. nov., isolated from soil from ginseng cultivation.</title>
        <authorList>
            <person name="Yoon M.H."/>
            <person name="Ten L.N."/>
            <person name="Im W.T."/>
        </authorList>
    </citation>
    <scope>NUCLEOTIDE SEQUENCE [LARGE SCALE GENOMIC DNA]</scope>
    <source>
        <strain evidence="2 3">KCTC 13059</strain>
    </source>
</reference>
<feature type="domain" description="SLH" evidence="1">
    <location>
        <begin position="3379"/>
        <end position="3439"/>
    </location>
</feature>
<feature type="domain" description="SLH" evidence="1">
    <location>
        <begin position="3312"/>
        <end position="3371"/>
    </location>
</feature>
<dbReference type="InterPro" id="IPR059177">
    <property type="entry name" value="GH29D-like_dom"/>
</dbReference>
<dbReference type="InterPro" id="IPR051465">
    <property type="entry name" value="Cell_Envelope_Struct_Comp"/>
</dbReference>
<proteinExistence type="predicted"/>
<dbReference type="Gene3D" id="2.160.20.110">
    <property type="match status" value="10"/>
</dbReference>
<evidence type="ECO:0000313" key="2">
    <source>
        <dbReference type="EMBL" id="RKN83943.1"/>
    </source>
</evidence>
<dbReference type="PANTHER" id="PTHR43308:SF5">
    <property type="entry name" value="S-LAYER PROTEIN _ PEPTIDOGLYCAN ENDO-BETA-N-ACETYLGLUCOSAMINIDASE"/>
    <property type="match status" value="1"/>
</dbReference>
<dbReference type="InterPro" id="IPR001119">
    <property type="entry name" value="SLH_dom"/>
</dbReference>
<dbReference type="Pfam" id="PF13290">
    <property type="entry name" value="CHB_HEX_C_1"/>
    <property type="match status" value="1"/>
</dbReference>
<name>A0A3B0CDP1_9BACL</name>
<dbReference type="Pfam" id="PF00395">
    <property type="entry name" value="SLH"/>
    <property type="match status" value="3"/>
</dbReference>
<comment type="caution">
    <text evidence="2">The sequence shown here is derived from an EMBL/GenBank/DDBJ whole genome shotgun (WGS) entry which is preliminary data.</text>
</comment>
<dbReference type="OrthoDB" id="9802197at2"/>
<gene>
    <name evidence="2" type="ORF">D7M11_15285</name>
</gene>
<dbReference type="Proteomes" id="UP000282311">
    <property type="component" value="Unassembled WGS sequence"/>
</dbReference>
<sequence length="3439" mass="342405">MSKAFSRKSFSLVLLIILPLLLIWGALHVRADAGNWTDTGNFEEDWYLNYTNYTTFTIDSPKKLAGIAKLVNQGTTDFQGKILEVSGPLSMAGHGWVPIGTKDRPFRGTLIAGSGGPYTISGIVVTGPYTHAGFIGSMENATVGGLTVSGSITVASSGEAYAGGLAGLVKSSGGRESYMYDVASNVSLNMTVTGNTYAAYAGGIAGLAGGKIYNASNGANVTVTGVTYQTSAGGIAGGIDGSLALKSVSNTATVNASAAGTASAGGIVGEVNANLLMAESHTVISNSGGVKAEGTAAYSGGIMGRVASAAAVSISDQTVNAGSVQVNAGQSSEAYAGSLVGLFEKDLTLGFSYTNTGSVQNQGKDRVYTGGLAGRIKGNLSLNGSFTNTADIGAAATGANVYTGSVAGYADGDITAASGFRLQNEGKVTVTGSASQVYTGGFFGAAGGQVAFRSTLPGAYATSGAIAVTGKAELYTGGIVAAQAYTKMAANVSSAGDITVTGDKSLYTGGYIGKLSAAGAGLTGEQYAKTIHVSGAAAQNTDLASGIFTGGLVGLYGQGGVIDGTSFTGNLDVTGGQYTYTGGIVGYMGVGTITGAKAGNTAAAYATIESTGDAGGIAGYAAGSIQSSVPEYISVRAHGQDGLAGKAGGIAGETVSGTVIGSGSSPIVVKHVSVVSTGDKTSLGGAVGDNRSSDVFITMPLTEAGELTLQSSGDDSVVGGVFGRNSAPIAAANVPDIRHIKIVSTGARAEAGGIVGWSAGALDGLTIVSPDVSAQGEGSVAGLLAGRSSGGISLPKVIGESGANVKLAVGGQSSVAGGVVGVLENATLTGNGIDAAVANAVITATGASNIAGGIVGKSVASGVESVVSDSPVITATGTGSAAGGIAGEATGAGHIRNSAVHKPQITASGADSIAGGIAGYTEQEIVNPAVAAYDGDYAILVLGGGNSVVGGIAGKATGASITGNGQASNLENVLIHVLEAADGATAGGIVGRNETTPIRSLVAANVKMTDNAPRSTAGGLAGYHKGSATAVFADNYMSDIHITANATSAHSVLGGLIGLNDTRDGAIDDGDPKATASPLVLNRSLGSLTVHSSESKVGGLVGENRSLIASTSISDGFRVASWGSQNTVGGLVGLNTKTVYYSFSNAGLSLAGSQTAAGGLVGENTGLVAASYMHKDISADISGTENGYGYVGGLIGKNSGTVDRSYTSSAVAVNGAYANAGGLIGWHVGGSVDSSYAAKPVAASGANSFAGGFFGRITGGSVKDSYSAGQITGSGGAYAGAFAGRYDTANKELLENNYYLKDEALGLNSGLLDFAAGSYYELKLYHRLSPILSGSLADREAFKVLSGWDFSSPSKRWTYGSLLAEYPYPELVLESGSGGGPSQPEVNVNISWYTQHKDEPKFYIGTEAELAGLAAIVNGSVTGLPRFDFAGRVVELTAPIRIQSAQWTPIGNSELNAFEGSFNGKSYLISGLRADKPDYAGLFGVTGSKAVLSFVKLEPVSVTGGGRVGALVAWNKGQIANAEINVPAGGYVAGGMHTGGIAGESAGDVRQSSVTVGAAGEIRSAANGAAVGGAVGYASSGSLTNATITLNGGTVKGTGTGSSTGGAIGSSGANHLLSGIRLAALNEAGANTVNITGNGFVGGIIGTKTGKEAASWDIADMAVEQAVISAGAGSHAGGIVGKLEKAAIRGGVFKGSLLLSADGVNVGGIVGSSLDSVIYKAVSVPDIVLSVSSGTSYAGGIAGTVESTADTAFDFGSALPLYRGISLSKTEGGSIRIAGTGNVADISAGGAVGANKSASLYSVSASAGVEATGVKTANLGGIAGWNTGEIVGGESASVITASSSSMYNAGGIAGLSTGGRIVYSQASAGGSVRIGSVAANSGVTPAAHAGGAVGRSADTAIRNTSSDSIVNVTSDNPYATLYTGGFAGLLEAGTSGSGSVERAYAKGSVTVSGKAGSYAGGFAGDIDRHTISEAYSSAPVSNTAFDARSGGFAGMIDQGAVIAKAYAAQSSVEAIGAHGATRAYAGGFAGYNNGSLTETYAAVGRTVSLANGSNSYVGSFIGYNFRDGSVSGSYYEGDTGIGHGTAAQGLARADLTAADQLTGWDFDSGSPVWAYLEGSGGGKPVLRNVSGWTFAPDLSFLMEGASAGDLVISSERQLAAAVALQNDTDLSFYRQFHKNVVVKPAFAKLTLGRDMELSGALWIPFEEFAIVWDGGGKKVAGLRYAGKSFDNYGFVRTNRGTIQNTVFADARIGAGSNVGIVAGTNGADGVITGVTVSGKVTGSGDYIGGVAGTSTGAIGAVKAGQLDVTGRQYVGGIAGITTAAIRDITLNGGTRITATGSFAGGVAGSAKELANIKADDVSVVAATAAGGITGEAAAVSNVTAGKLTVKGEGSLGGVAGSVTGPVSGIRAADVTVEAADGTAAGIVAETGFMIKDVELSGADVKGSAYVGGIAGKTTAVIQDIILKGSTRITATGSFAGGAAGSAKELANIKADDISVTAAKVAGGITGEAAAVSNVIAGKLAVKGGSSLGGIAGSVSGPVRDIRAEGVAVEAVAGTAAGIVPETGHLIENVQLSGVAIKGSGFVGGIVGKTTAAIARASVEGELSIREGVAGGIAGRNEGSVEDSRFKGRVSGGGYAVGGVAGDNVGRIQTSYASGTVESKNEGALKIGGLSGTNSPSAVIERSFSTAELRAEADSVSAGGVTGENEGTLYGVLNAGNIRIMGQSLTRAGGIAGYAAAGHIDNALSYGQVEGTINGLKVYGRTFYGAVAGQAAEAAVLKNTIGDSQMLAENIAYNDGSGRFVRSVAGKAETVKTGALIQSKLYEGLDGAIWKASAGFYPHLAAFGGVEAAKLAAAAVVLHEQDTAYRVKSGYTLTDDPSIVWKTASHDGTVQLTASLGKESKTIAVNKQAILYVDTAQKPEGLSTGTFKETVSIRLSTNEPNGTIYYTLDGSRPTELSQQYAGPIVLTQTAAVQAIVAAEGKNDSEPVQALYTKEKPATAGGGFGGGGGGFMPADSKATVLVNGKAAKAGTETSETINGQVHTVITMQEELLKPLLAQEKGEGAEIAIVFEKKADVWTVELNDTLIREMASRKAALRMEAGGASYLVPAAQLAENAELQSLSELAGAGKVKIRLEIGLPDGAKTEQIKQTAAKGGYTFVIPPVSFRTLYSAGDRNGELERFGTYVERTILLPDSATESGKVAGLAIAADGSISPVPARMSAIGGKKAVVIRSMAGSGIFAVVNASAATFADTDRHWALEAIRDLGSRGMISGTGEGVFEPDRSMTRAEFAAIAVKALGLPGREREAGGRFSDVDVAAWYTPYIQTAYEYGLISGHEDGSFGPQRTISREQAITIIGRAMDLTGLRMHVTDEETQRLLASFTDAERIAGYARDGIAEGVKAGLVSGKGENTFAPADPMTRAEVATIVQRLLHRSGLID</sequence>
<feature type="domain" description="SLH" evidence="1">
    <location>
        <begin position="3246"/>
        <end position="3309"/>
    </location>
</feature>
<keyword evidence="3" id="KW-1185">Reference proteome</keyword>
<evidence type="ECO:0000259" key="1">
    <source>
        <dbReference type="PROSITE" id="PS51272"/>
    </source>
</evidence>
<protein>
    <recommendedName>
        <fullName evidence="1">SLH domain-containing protein</fullName>
    </recommendedName>
</protein>